<dbReference type="AlphaFoldDB" id="A0A426XA88"/>
<accession>A0A426XA88</accession>
<evidence type="ECO:0000313" key="1">
    <source>
        <dbReference type="EMBL" id="RRT36354.1"/>
    </source>
</evidence>
<dbReference type="EMBL" id="AMZH03023713">
    <property type="protein sequence ID" value="RRT36354.1"/>
    <property type="molecule type" value="Genomic_DNA"/>
</dbReference>
<name>A0A426XA88_ENSVE</name>
<proteinExistence type="predicted"/>
<organism evidence="1 2">
    <name type="scientific">Ensete ventricosum</name>
    <name type="common">Abyssinian banana</name>
    <name type="synonym">Musa ensete</name>
    <dbReference type="NCBI Taxonomy" id="4639"/>
    <lineage>
        <taxon>Eukaryota</taxon>
        <taxon>Viridiplantae</taxon>
        <taxon>Streptophyta</taxon>
        <taxon>Embryophyta</taxon>
        <taxon>Tracheophyta</taxon>
        <taxon>Spermatophyta</taxon>
        <taxon>Magnoliopsida</taxon>
        <taxon>Liliopsida</taxon>
        <taxon>Zingiberales</taxon>
        <taxon>Musaceae</taxon>
        <taxon>Ensete</taxon>
    </lineage>
</organism>
<sequence length="110" mass="12340">MGGSGTPVTHRQFTRRSFPKSGSLHFANFGWNLMLTNPLKSSVADFCVDRLWSLFYALVLGAVWVLESGYDDSIVRLEECPIDNMVGGSKIGRVLGVWEKKNDKEMKTLQ</sequence>
<evidence type="ECO:0000313" key="2">
    <source>
        <dbReference type="Proteomes" id="UP000287651"/>
    </source>
</evidence>
<protein>
    <submittedName>
        <fullName evidence="1">Uncharacterized protein</fullName>
    </submittedName>
</protein>
<reference evidence="1 2" key="1">
    <citation type="journal article" date="2014" name="Agronomy (Basel)">
        <title>A Draft Genome Sequence for Ensete ventricosum, the Drought-Tolerant Tree Against Hunger.</title>
        <authorList>
            <person name="Harrison J."/>
            <person name="Moore K.A."/>
            <person name="Paszkiewicz K."/>
            <person name="Jones T."/>
            <person name="Grant M."/>
            <person name="Ambacheew D."/>
            <person name="Muzemil S."/>
            <person name="Studholme D.J."/>
        </authorList>
    </citation>
    <scope>NUCLEOTIDE SEQUENCE [LARGE SCALE GENOMIC DNA]</scope>
</reference>
<gene>
    <name evidence="1" type="ORF">B296_00005701</name>
</gene>
<dbReference type="Proteomes" id="UP000287651">
    <property type="component" value="Unassembled WGS sequence"/>
</dbReference>
<comment type="caution">
    <text evidence="1">The sequence shown here is derived from an EMBL/GenBank/DDBJ whole genome shotgun (WGS) entry which is preliminary data.</text>
</comment>